<feature type="domain" description="Runt" evidence="6">
    <location>
        <begin position="9"/>
        <end position="132"/>
    </location>
</feature>
<dbReference type="PANTHER" id="PTHR11950">
    <property type="entry name" value="RUNT RELATED"/>
    <property type="match status" value="1"/>
</dbReference>
<protein>
    <submittedName>
        <fullName evidence="8">Runt-related transcription factor 1-like</fullName>
    </submittedName>
</protein>
<dbReference type="Gene3D" id="2.60.40.720">
    <property type="match status" value="1"/>
</dbReference>
<organism evidence="7 8">
    <name type="scientific">Priapulus caudatus</name>
    <name type="common">Priapulid worm</name>
    <dbReference type="NCBI Taxonomy" id="37621"/>
    <lineage>
        <taxon>Eukaryota</taxon>
        <taxon>Metazoa</taxon>
        <taxon>Ecdysozoa</taxon>
        <taxon>Scalidophora</taxon>
        <taxon>Priapulida</taxon>
        <taxon>Priapulimorpha</taxon>
        <taxon>Priapulimorphida</taxon>
        <taxon>Priapulidae</taxon>
        <taxon>Priapulus</taxon>
    </lineage>
</organism>
<dbReference type="InterPro" id="IPR008967">
    <property type="entry name" value="p53-like_TF_DNA-bd_sf"/>
</dbReference>
<dbReference type="SUPFAM" id="SSF49417">
    <property type="entry name" value="p53-like transcription factors"/>
    <property type="match status" value="1"/>
</dbReference>
<evidence type="ECO:0000313" key="7">
    <source>
        <dbReference type="Proteomes" id="UP000695022"/>
    </source>
</evidence>
<dbReference type="RefSeq" id="XP_014670044.1">
    <property type="nucleotide sequence ID" value="XM_014814558.1"/>
</dbReference>
<evidence type="ECO:0000256" key="3">
    <source>
        <dbReference type="ARBA" id="ARBA00023163"/>
    </source>
</evidence>
<evidence type="ECO:0000256" key="5">
    <source>
        <dbReference type="SAM" id="MobiDB-lite"/>
    </source>
</evidence>
<sequence>MTDRAGRRVVGAEASTRGGARTQRASPNRLCCCGWPSQLGFEQTLRRFKVVALGDVADGSARSRHQSRNDENYSPSVRNATATIKHAVAKFNRPALRKSFNLTIIVGTCPPQVATYQRAIKVTVDGPRESRNKLREWELELGA</sequence>
<evidence type="ECO:0000259" key="6">
    <source>
        <dbReference type="PROSITE" id="PS51062"/>
    </source>
</evidence>
<keyword evidence="2" id="KW-0805">Transcription regulation</keyword>
<evidence type="ECO:0000313" key="8">
    <source>
        <dbReference type="RefSeq" id="XP_014670044.1"/>
    </source>
</evidence>
<dbReference type="GeneID" id="106811041"/>
<gene>
    <name evidence="8" type="primary">LOC106811041</name>
</gene>
<dbReference type="InterPro" id="IPR000040">
    <property type="entry name" value="AML1_Runt"/>
</dbReference>
<evidence type="ECO:0000256" key="4">
    <source>
        <dbReference type="ARBA" id="ARBA00023242"/>
    </source>
</evidence>
<dbReference type="Proteomes" id="UP000695022">
    <property type="component" value="Unplaced"/>
</dbReference>
<dbReference type="InterPro" id="IPR013524">
    <property type="entry name" value="Runt_dom"/>
</dbReference>
<name>A0ABM1ECX3_PRICU</name>
<accession>A0ABM1ECX3</accession>
<reference evidence="8" key="1">
    <citation type="submission" date="2025-08" db="UniProtKB">
        <authorList>
            <consortium name="RefSeq"/>
        </authorList>
    </citation>
    <scope>IDENTIFICATION</scope>
</reference>
<dbReference type="Pfam" id="PF00853">
    <property type="entry name" value="Runt"/>
    <property type="match status" value="1"/>
</dbReference>
<dbReference type="PANTHER" id="PTHR11950:SF31">
    <property type="entry name" value="SEGMENTATION PROTEIN RUNT"/>
    <property type="match status" value="1"/>
</dbReference>
<keyword evidence="7" id="KW-1185">Reference proteome</keyword>
<evidence type="ECO:0000256" key="1">
    <source>
        <dbReference type="ARBA" id="ARBA00004123"/>
    </source>
</evidence>
<feature type="region of interest" description="Disordered" evidence="5">
    <location>
        <begin position="1"/>
        <end position="25"/>
    </location>
</feature>
<comment type="subcellular location">
    <subcellularLocation>
        <location evidence="1">Nucleus</location>
    </subcellularLocation>
</comment>
<keyword evidence="3" id="KW-0804">Transcription</keyword>
<dbReference type="InterPro" id="IPR012346">
    <property type="entry name" value="p53/RUNT-type_TF_DNA-bd_sf"/>
</dbReference>
<keyword evidence="4" id="KW-0539">Nucleus</keyword>
<evidence type="ECO:0000256" key="2">
    <source>
        <dbReference type="ARBA" id="ARBA00023015"/>
    </source>
</evidence>
<proteinExistence type="predicted"/>
<dbReference type="PROSITE" id="PS51062">
    <property type="entry name" value="RUNT"/>
    <property type="match status" value="1"/>
</dbReference>